<protein>
    <recommendedName>
        <fullName evidence="1">Fungal lipase-type domain-containing protein</fullName>
    </recommendedName>
</protein>
<dbReference type="InterPro" id="IPR002921">
    <property type="entry name" value="Fungal_lipase-type"/>
</dbReference>
<proteinExistence type="predicted"/>
<evidence type="ECO:0000259" key="1">
    <source>
        <dbReference type="Pfam" id="PF01764"/>
    </source>
</evidence>
<name>A0ABR2HK13_9EUKA</name>
<evidence type="ECO:0000313" key="2">
    <source>
        <dbReference type="EMBL" id="KAK8847832.1"/>
    </source>
</evidence>
<sequence>MFTNKEVRHYTQLLQILNQETNNQLPNGYSLVLKGGGKDGIPHFKLLFNSMSNIYVIWVRGTNFIDPNDVLINMRTRPILFYSGCCHNGYFIAANEIINLISGKLIIENATKIICLGHSLGGAVSSIIATILHKFNFEYNKTIQKVKSKNGIFAIIFGTPPTFSANICIETRKFITNIILKKDIVPKLGGMFTSLMHFQNKKVTNSLYQNNRIQNKQKNESISNNNENLNADYLPGKVFVIDNIENNFLIQDGQNKTEIKKYSDCLGIFHHSFNNYYNIIIKNIPNDDNIFYVQEQNYSLNKFCLGK</sequence>
<comment type="caution">
    <text evidence="2">The sequence shown here is derived from an EMBL/GenBank/DDBJ whole genome shotgun (WGS) entry which is preliminary data.</text>
</comment>
<dbReference type="PANTHER" id="PTHR46023:SF6">
    <property type="entry name" value="LIPASE CLASS 3 FAMILY PROTEIN"/>
    <property type="match status" value="1"/>
</dbReference>
<organism evidence="2 3">
    <name type="scientific">Tritrichomonas musculus</name>
    <dbReference type="NCBI Taxonomy" id="1915356"/>
    <lineage>
        <taxon>Eukaryota</taxon>
        <taxon>Metamonada</taxon>
        <taxon>Parabasalia</taxon>
        <taxon>Tritrichomonadida</taxon>
        <taxon>Tritrichomonadidae</taxon>
        <taxon>Tritrichomonas</taxon>
    </lineage>
</organism>
<dbReference type="Pfam" id="PF01764">
    <property type="entry name" value="Lipase_3"/>
    <property type="match status" value="1"/>
</dbReference>
<feature type="domain" description="Fungal lipase-type" evidence="1">
    <location>
        <begin position="83"/>
        <end position="189"/>
    </location>
</feature>
<reference evidence="2 3" key="1">
    <citation type="submission" date="2024-04" db="EMBL/GenBank/DDBJ databases">
        <title>Tritrichomonas musculus Genome.</title>
        <authorList>
            <person name="Alves-Ferreira E."/>
            <person name="Grigg M."/>
            <person name="Lorenzi H."/>
            <person name="Galac M."/>
        </authorList>
    </citation>
    <scope>NUCLEOTIDE SEQUENCE [LARGE SCALE GENOMIC DNA]</scope>
    <source>
        <strain evidence="2 3">EAF2021</strain>
    </source>
</reference>
<dbReference type="Gene3D" id="3.40.50.1820">
    <property type="entry name" value="alpha/beta hydrolase"/>
    <property type="match status" value="1"/>
</dbReference>
<accession>A0ABR2HK13</accession>
<evidence type="ECO:0000313" key="3">
    <source>
        <dbReference type="Proteomes" id="UP001470230"/>
    </source>
</evidence>
<keyword evidence="3" id="KW-1185">Reference proteome</keyword>
<dbReference type="EMBL" id="JAPFFF010000027">
    <property type="protein sequence ID" value="KAK8847832.1"/>
    <property type="molecule type" value="Genomic_DNA"/>
</dbReference>
<dbReference type="SUPFAM" id="SSF53474">
    <property type="entry name" value="alpha/beta-Hydrolases"/>
    <property type="match status" value="1"/>
</dbReference>
<gene>
    <name evidence="2" type="ORF">M9Y10_018864</name>
</gene>
<dbReference type="Proteomes" id="UP001470230">
    <property type="component" value="Unassembled WGS sequence"/>
</dbReference>
<dbReference type="InterPro" id="IPR029058">
    <property type="entry name" value="AB_hydrolase_fold"/>
</dbReference>
<dbReference type="PANTHER" id="PTHR46023">
    <property type="entry name" value="LIPASE CLASS 3 PROTEIN-LIKE"/>
    <property type="match status" value="1"/>
</dbReference>